<dbReference type="GO" id="GO:0005739">
    <property type="term" value="C:mitochondrion"/>
    <property type="evidence" value="ECO:0007669"/>
    <property type="project" value="TreeGrafter"/>
</dbReference>
<feature type="domain" description="BPL/LPL catalytic" evidence="5">
    <location>
        <begin position="76"/>
        <end position="296"/>
    </location>
</feature>
<dbReference type="PANTHER" id="PTHR12561">
    <property type="entry name" value="LIPOATE-PROTEIN LIGASE"/>
    <property type="match status" value="1"/>
</dbReference>
<dbReference type="STRING" id="1448315.A0A319CCQ7"/>
<dbReference type="FunFam" id="3.30.930.10:FF:000090">
    <property type="entry name" value="Lipoyltransferase and lipoate-protein ligase, putative"/>
    <property type="match status" value="1"/>
</dbReference>
<proteinExistence type="inferred from homology"/>
<dbReference type="EMBL" id="KZ821698">
    <property type="protein sequence ID" value="PYH82039.1"/>
    <property type="molecule type" value="Genomic_DNA"/>
</dbReference>
<dbReference type="PANTHER" id="PTHR12561:SF3">
    <property type="entry name" value="LIPOYLTRANSFERASE 1, MITOCHONDRIAL"/>
    <property type="match status" value="1"/>
</dbReference>
<accession>A0A319CCQ7</accession>
<comment type="pathway">
    <text evidence="2">Protein modification; protein lipoylation via exogenous pathway; protein N(6)-(lipoyl)lysine from lipoate: step 2/2.</text>
</comment>
<dbReference type="PROSITE" id="PS51733">
    <property type="entry name" value="BPL_LPL_CATALYTIC"/>
    <property type="match status" value="1"/>
</dbReference>
<evidence type="ECO:0000259" key="5">
    <source>
        <dbReference type="PROSITE" id="PS51733"/>
    </source>
</evidence>
<dbReference type="GO" id="GO:0009249">
    <property type="term" value="P:protein lipoylation"/>
    <property type="evidence" value="ECO:0007669"/>
    <property type="project" value="InterPro"/>
</dbReference>
<dbReference type="GO" id="GO:0017118">
    <property type="term" value="F:lipoyltransferase activity"/>
    <property type="evidence" value="ECO:0007669"/>
    <property type="project" value="TreeGrafter"/>
</dbReference>
<evidence type="ECO:0000313" key="6">
    <source>
        <dbReference type="EMBL" id="PYH82039.1"/>
    </source>
</evidence>
<dbReference type="Gene3D" id="3.30.930.10">
    <property type="entry name" value="Bira Bifunctional Protein, Domain 2"/>
    <property type="match status" value="1"/>
</dbReference>
<keyword evidence="6" id="KW-0808">Transferase</keyword>
<dbReference type="InterPro" id="IPR004143">
    <property type="entry name" value="BPL_LPL_catalytic"/>
</dbReference>
<dbReference type="CDD" id="cd16443">
    <property type="entry name" value="LplA"/>
    <property type="match status" value="1"/>
</dbReference>
<dbReference type="AlphaFoldDB" id="A0A319CCQ7"/>
<dbReference type="RefSeq" id="XP_025492239.1">
    <property type="nucleotide sequence ID" value="XM_025635153.1"/>
</dbReference>
<dbReference type="UniPathway" id="UPA00537">
    <property type="reaction ID" value="UER00595"/>
</dbReference>
<reference evidence="6 7" key="1">
    <citation type="submission" date="2016-12" db="EMBL/GenBank/DDBJ databases">
        <title>The genomes of Aspergillus section Nigri reveals drivers in fungal speciation.</title>
        <authorList>
            <consortium name="DOE Joint Genome Institute"/>
            <person name="Vesth T.C."/>
            <person name="Nybo J."/>
            <person name="Theobald S."/>
            <person name="Brandl J."/>
            <person name="Frisvad J.C."/>
            <person name="Nielsen K.F."/>
            <person name="Lyhne E.K."/>
            <person name="Kogle M.E."/>
            <person name="Kuo A."/>
            <person name="Riley R."/>
            <person name="Clum A."/>
            <person name="Nolan M."/>
            <person name="Lipzen A."/>
            <person name="Salamov A."/>
            <person name="Henrissat B."/>
            <person name="Wiebenga A."/>
            <person name="De Vries R.P."/>
            <person name="Grigoriev I.V."/>
            <person name="Mortensen U.H."/>
            <person name="Andersen M.R."/>
            <person name="Baker S.E."/>
        </authorList>
    </citation>
    <scope>NUCLEOTIDE SEQUENCE [LARGE SCALE GENOMIC DNA]</scope>
    <source>
        <strain evidence="6 7">CBS 121591</strain>
    </source>
</reference>
<dbReference type="GO" id="GO:0016874">
    <property type="term" value="F:ligase activity"/>
    <property type="evidence" value="ECO:0007669"/>
    <property type="project" value="UniProtKB-KW"/>
</dbReference>
<organism evidence="6 7">
    <name type="scientific">Aspergillus uvarum CBS 121591</name>
    <dbReference type="NCBI Taxonomy" id="1448315"/>
    <lineage>
        <taxon>Eukaryota</taxon>
        <taxon>Fungi</taxon>
        <taxon>Dikarya</taxon>
        <taxon>Ascomycota</taxon>
        <taxon>Pezizomycotina</taxon>
        <taxon>Eurotiomycetes</taxon>
        <taxon>Eurotiomycetidae</taxon>
        <taxon>Eurotiales</taxon>
        <taxon>Aspergillaceae</taxon>
        <taxon>Aspergillus</taxon>
        <taxon>Aspergillus subgen. Circumdati</taxon>
    </lineage>
</organism>
<gene>
    <name evidence="6" type="ORF">BO82DRAFT_354214</name>
</gene>
<comment type="similarity">
    <text evidence="3">Belongs to the LplA family.</text>
</comment>
<dbReference type="InterPro" id="IPR004562">
    <property type="entry name" value="LipoylTrfase_LipoateP_Ligase"/>
</dbReference>
<evidence type="ECO:0000256" key="3">
    <source>
        <dbReference type="ARBA" id="ARBA00008242"/>
    </source>
</evidence>
<dbReference type="OrthoDB" id="201621at2759"/>
<evidence type="ECO:0000313" key="7">
    <source>
        <dbReference type="Proteomes" id="UP000248340"/>
    </source>
</evidence>
<dbReference type="GeneID" id="37137894"/>
<dbReference type="Proteomes" id="UP000248340">
    <property type="component" value="Unassembled WGS sequence"/>
</dbReference>
<dbReference type="SUPFAM" id="SSF55681">
    <property type="entry name" value="Class II aaRS and biotin synthetases"/>
    <property type="match status" value="1"/>
</dbReference>
<keyword evidence="6" id="KW-0436">Ligase</keyword>
<dbReference type="InterPro" id="IPR045864">
    <property type="entry name" value="aa-tRNA-synth_II/BPL/LPL"/>
</dbReference>
<comment type="function">
    <text evidence="1">Catalyzes both the ATP-dependent activation of exogenously supplied lipoate to lipoyl-AMP and the transfer of the activated lipoyl onto the lipoyl domains of lipoate-dependent enzymes.</text>
</comment>
<protein>
    <recommendedName>
        <fullName evidence="4">Putative lipoate-protein ligase A</fullName>
    </recommendedName>
</protein>
<dbReference type="Pfam" id="PF21948">
    <property type="entry name" value="LplA-B_cat"/>
    <property type="match status" value="1"/>
</dbReference>
<sequence>MRHLLRTSPFRPSSSASSQWQYTTATVPIRWNSSYTGNRFAQLASRPSSKHQIYQSLSNDPYVNLSIEHFLLQHAPADSNILFLYINRPCVVIGRNQNPWLETNLRVLHNDRTAAATSPSSPDHSENATAPLYVRRRSGGGAVFHDEGNLNYSVISPRATFTRNKHAEMLVRALHRIGATTTSVNDRHDIVMKLEDFGQGEPELQPRKISGSAFKLTRERALHHGTCLLDSPNIDRLGSFLRSPAREYMMSKGVDSVRSPVANVSSAFTNAPVSFEIQDVIAGVMDEFAGLYGTCSDAVRRAQRAHVVEASELYAGEDWVVGTVGEEQGSGEAEIMKGIEEMMSLEWKYCQTPRFIFSTHPVEGEDPRDRPPLPASLPPSTRVFLRLKHGAIVESHISTSSDTSIAAEQAARLQEALKDRKLHEIQPAQWMRILSTHLGTEEEPRTIQELSRFVSDKLGWVLNADNLILDKMAHRR</sequence>
<evidence type="ECO:0000256" key="2">
    <source>
        <dbReference type="ARBA" id="ARBA00005085"/>
    </source>
</evidence>
<keyword evidence="7" id="KW-1185">Reference proteome</keyword>
<evidence type="ECO:0000256" key="4">
    <source>
        <dbReference type="ARBA" id="ARBA00015925"/>
    </source>
</evidence>
<name>A0A319CCQ7_9EURO</name>
<evidence type="ECO:0000256" key="1">
    <source>
        <dbReference type="ARBA" id="ARBA00003253"/>
    </source>
</evidence>
<dbReference type="VEuPathDB" id="FungiDB:BO82DRAFT_354214"/>